<accession>M5TW72</accession>
<proteinExistence type="predicted"/>
<dbReference type="PATRIC" id="fig|1263870.3.peg.5435"/>
<keyword evidence="2" id="KW-1185">Reference proteome</keyword>
<dbReference type="Proteomes" id="UP000011885">
    <property type="component" value="Unassembled WGS sequence"/>
</dbReference>
<reference evidence="1 2" key="1">
    <citation type="journal article" date="2013" name="Mar. Genomics">
        <title>Expression of sulfatases in Rhodopirellula baltica and the diversity of sulfatases in the genus Rhodopirellula.</title>
        <authorList>
            <person name="Wegner C.E."/>
            <person name="Richter-Heitmann T."/>
            <person name="Klindworth A."/>
            <person name="Klockow C."/>
            <person name="Richter M."/>
            <person name="Achstetter T."/>
            <person name="Glockner F.O."/>
            <person name="Harder J."/>
        </authorList>
    </citation>
    <scope>NUCLEOTIDE SEQUENCE [LARGE SCALE GENOMIC DNA]</scope>
    <source>
        <strain evidence="1 2">SM41</strain>
    </source>
</reference>
<comment type="caution">
    <text evidence="1">The sequence shown here is derived from an EMBL/GenBank/DDBJ whole genome shotgun (WGS) entry which is preliminary data.</text>
</comment>
<dbReference type="AlphaFoldDB" id="M5TW72"/>
<sequence>MNIETWIVAPDVKIDDTESPAALKNDSAIAGNTEIELTAEQARNLATALLDSLSRLD</sequence>
<name>M5TW72_9BACT</name>
<organism evidence="1 2">
    <name type="scientific">Rhodopirellula sallentina SM41</name>
    <dbReference type="NCBI Taxonomy" id="1263870"/>
    <lineage>
        <taxon>Bacteria</taxon>
        <taxon>Pseudomonadati</taxon>
        <taxon>Planctomycetota</taxon>
        <taxon>Planctomycetia</taxon>
        <taxon>Pirellulales</taxon>
        <taxon>Pirellulaceae</taxon>
        <taxon>Rhodopirellula</taxon>
    </lineage>
</organism>
<protein>
    <submittedName>
        <fullName evidence="1">Uncharacterized protein</fullName>
    </submittedName>
</protein>
<gene>
    <name evidence="1" type="ORF">RSSM_05140</name>
</gene>
<evidence type="ECO:0000313" key="2">
    <source>
        <dbReference type="Proteomes" id="UP000011885"/>
    </source>
</evidence>
<evidence type="ECO:0000313" key="1">
    <source>
        <dbReference type="EMBL" id="EMI53425.1"/>
    </source>
</evidence>
<dbReference type="EMBL" id="ANOH01000356">
    <property type="protein sequence ID" value="EMI53425.1"/>
    <property type="molecule type" value="Genomic_DNA"/>
</dbReference>